<feature type="compositionally biased region" description="Polar residues" evidence="1">
    <location>
        <begin position="775"/>
        <end position="800"/>
    </location>
</feature>
<protein>
    <submittedName>
        <fullName evidence="2">Uncharacterized protein</fullName>
    </submittedName>
</protein>
<evidence type="ECO:0000256" key="1">
    <source>
        <dbReference type="SAM" id="MobiDB-lite"/>
    </source>
</evidence>
<proteinExistence type="predicted"/>
<feature type="compositionally biased region" description="Polar residues" evidence="1">
    <location>
        <begin position="879"/>
        <end position="902"/>
    </location>
</feature>
<feature type="compositionally biased region" description="Basic and acidic residues" evidence="1">
    <location>
        <begin position="689"/>
        <end position="705"/>
    </location>
</feature>
<feature type="compositionally biased region" description="Polar residues" evidence="1">
    <location>
        <begin position="584"/>
        <end position="593"/>
    </location>
</feature>
<feature type="compositionally biased region" description="Basic and acidic residues" evidence="1">
    <location>
        <begin position="657"/>
        <end position="668"/>
    </location>
</feature>
<reference evidence="2" key="1">
    <citation type="submission" date="2022-03" db="EMBL/GenBank/DDBJ databases">
        <title>Draft genome sequence of Aduncisulcus paluster, a free-living microaerophilic Fornicata.</title>
        <authorList>
            <person name="Yuyama I."/>
            <person name="Kume K."/>
            <person name="Tamura T."/>
            <person name="Inagaki Y."/>
            <person name="Hashimoto T."/>
        </authorList>
    </citation>
    <scope>NUCLEOTIDE SEQUENCE</scope>
    <source>
        <strain evidence="2">NY0171</strain>
    </source>
</reference>
<dbReference type="EMBL" id="BQXS01010816">
    <property type="protein sequence ID" value="GKT34468.1"/>
    <property type="molecule type" value="Genomic_DNA"/>
</dbReference>
<comment type="caution">
    <text evidence="2">The sequence shown here is derived from an EMBL/GenBank/DDBJ whole genome shotgun (WGS) entry which is preliminary data.</text>
</comment>
<feature type="compositionally biased region" description="Acidic residues" evidence="1">
    <location>
        <begin position="864"/>
        <end position="874"/>
    </location>
</feature>
<evidence type="ECO:0000313" key="2">
    <source>
        <dbReference type="EMBL" id="GKT34468.1"/>
    </source>
</evidence>
<feature type="compositionally biased region" description="Polar residues" evidence="1">
    <location>
        <begin position="198"/>
        <end position="208"/>
    </location>
</feature>
<gene>
    <name evidence="2" type="ORF">ADUPG1_007818</name>
</gene>
<feature type="region of interest" description="Disordered" evidence="1">
    <location>
        <begin position="582"/>
        <end position="705"/>
    </location>
</feature>
<keyword evidence="3" id="KW-1185">Reference proteome</keyword>
<feature type="region of interest" description="Disordered" evidence="1">
    <location>
        <begin position="198"/>
        <end position="225"/>
    </location>
</feature>
<feature type="region of interest" description="Disordered" evidence="1">
    <location>
        <begin position="727"/>
        <end position="754"/>
    </location>
</feature>
<feature type="compositionally biased region" description="Polar residues" evidence="1">
    <location>
        <begin position="647"/>
        <end position="656"/>
    </location>
</feature>
<feature type="region of interest" description="Disordered" evidence="1">
    <location>
        <begin position="772"/>
        <end position="808"/>
    </location>
</feature>
<sequence length="902" mass="102621">MSRSQQLMSELDIIQNIIEKIRILLEQLVEHQDFDHQNLLDFAERLSVFQPCYSEIDIGSICDTFGQILTLPLENDITTVLVLRLVLKYPIDCLTLSSFQGLIDWVTHMLIPKFTTTGAPLVEESTITILLTVIQKITNVLISEDTVHRFRSVDMDNHIINLIDSLVPLLENCEAQIPQNWIKFLRSKLSQCICSATSAVPSPPSLSKNDLDSSPDESDSEYEDSSITFPHRVQLSDFPAIDPSKLPDKYYRGKGNKDCRFSVFQTPIKSSHSSRKWCKNQCVFGYSRIGSSPHVIREMCIISDIWHRLLHNPECHEVVGLLNVASYFPLSIAVENERYPAILSRRISSQTDIVLLFDNLFPVEFLWSSRDVEGLFGYYCLINECIFTALLLWPRIEKIFENMSPEIIGALQRGETSEEDQEDLFLSDYSFQIQTNTSHHKGGIDSQSSVSEQPEISQKDYGSGQIFMNLCGLEKMFSFPNITQDGKRWFYSRLKDFIRRRIKGFSLEQFPFLRPLHDFLHSDSLMAFEEYYNLCWTSLMMLGYPNMDRDEYETWRQHYAKRWAKKAVELESERNLPSIHFDQESSAQSSTSDHFSKAPRLQVAVSSSQTPYGPGASVSLSLKQRSSGNQSFSGSGTHPSTGEIAYSETQYSYLSESRTEDKESDKSQYQDTSSSAHESQKIMGGIDIDNSRRFEKEHVKSERELTSTLEIREKDYSGSFYRKSSLLLDSRKRKRGTSRKRGSSKPNNPDIPYISLTIPEVKDVSLHQVDPPASISEQQRPPAQRKTNIRCTENSSSSSVLPLRLEPRQVDVKDSDQIQSSYCLIESETEIESHEGEVPPFSLFSQADASEPHSAIDNRPVNGDGEEDFGDGCDEFLSVSETDVSHTQDSVDSASMNLSEQK</sequence>
<evidence type="ECO:0000313" key="3">
    <source>
        <dbReference type="Proteomes" id="UP001057375"/>
    </source>
</evidence>
<organism evidence="2 3">
    <name type="scientific">Aduncisulcus paluster</name>
    <dbReference type="NCBI Taxonomy" id="2918883"/>
    <lineage>
        <taxon>Eukaryota</taxon>
        <taxon>Metamonada</taxon>
        <taxon>Carpediemonas-like organisms</taxon>
        <taxon>Aduncisulcus</taxon>
    </lineage>
</organism>
<feature type="compositionally biased region" description="Polar residues" evidence="1">
    <location>
        <begin position="618"/>
        <end position="640"/>
    </location>
</feature>
<dbReference type="Proteomes" id="UP001057375">
    <property type="component" value="Unassembled WGS sequence"/>
</dbReference>
<feature type="compositionally biased region" description="Acidic residues" evidence="1">
    <location>
        <begin position="213"/>
        <end position="224"/>
    </location>
</feature>
<name>A0ABQ5KS66_9EUKA</name>
<accession>A0ABQ5KS66</accession>
<feature type="compositionally biased region" description="Basic residues" evidence="1">
    <location>
        <begin position="731"/>
        <end position="743"/>
    </location>
</feature>
<feature type="region of interest" description="Disordered" evidence="1">
    <location>
        <begin position="848"/>
        <end position="902"/>
    </location>
</feature>